<comment type="caution">
    <text evidence="2">The sequence shown here is derived from an EMBL/GenBank/DDBJ whole genome shotgun (WGS) entry which is preliminary data.</text>
</comment>
<keyword evidence="1" id="KW-0812">Transmembrane</keyword>
<reference evidence="2 3" key="1">
    <citation type="journal article" date="2023" name="G3 (Bethesda)">
        <title>A chromosome-length genome assembly and annotation of blackberry (Rubus argutus, cv. 'Hillquist').</title>
        <authorList>
            <person name="Bruna T."/>
            <person name="Aryal R."/>
            <person name="Dudchenko O."/>
            <person name="Sargent D.J."/>
            <person name="Mead D."/>
            <person name="Buti M."/>
            <person name="Cavallini A."/>
            <person name="Hytonen T."/>
            <person name="Andres J."/>
            <person name="Pham M."/>
            <person name="Weisz D."/>
            <person name="Mascagni F."/>
            <person name="Usai G."/>
            <person name="Natali L."/>
            <person name="Bassil N."/>
            <person name="Fernandez G.E."/>
            <person name="Lomsadze A."/>
            <person name="Armour M."/>
            <person name="Olukolu B."/>
            <person name="Poorten T."/>
            <person name="Britton C."/>
            <person name="Davik J."/>
            <person name="Ashrafi H."/>
            <person name="Aiden E.L."/>
            <person name="Borodovsky M."/>
            <person name="Worthington M."/>
        </authorList>
    </citation>
    <scope>NUCLEOTIDE SEQUENCE [LARGE SCALE GENOMIC DNA]</scope>
    <source>
        <strain evidence="2">PI 553951</strain>
    </source>
</reference>
<proteinExistence type="predicted"/>
<evidence type="ECO:0000313" key="3">
    <source>
        <dbReference type="Proteomes" id="UP001457282"/>
    </source>
</evidence>
<keyword evidence="1" id="KW-0472">Membrane</keyword>
<sequence>MVKRCCYQYYYCIGGSHGFLPGAKGWLWSWAFFRIWAYSGPLSPRKSNGDVAAVVSILETAVDVDFGDSLSWLVGVIAVDSVFGFGVMTLAILGAVTA</sequence>
<gene>
    <name evidence="2" type="ORF">M0R45_002202</name>
</gene>
<organism evidence="2 3">
    <name type="scientific">Rubus argutus</name>
    <name type="common">Southern blackberry</name>
    <dbReference type="NCBI Taxonomy" id="59490"/>
    <lineage>
        <taxon>Eukaryota</taxon>
        <taxon>Viridiplantae</taxon>
        <taxon>Streptophyta</taxon>
        <taxon>Embryophyta</taxon>
        <taxon>Tracheophyta</taxon>
        <taxon>Spermatophyta</taxon>
        <taxon>Magnoliopsida</taxon>
        <taxon>eudicotyledons</taxon>
        <taxon>Gunneridae</taxon>
        <taxon>Pentapetalae</taxon>
        <taxon>rosids</taxon>
        <taxon>fabids</taxon>
        <taxon>Rosales</taxon>
        <taxon>Rosaceae</taxon>
        <taxon>Rosoideae</taxon>
        <taxon>Rosoideae incertae sedis</taxon>
        <taxon>Rubus</taxon>
    </lineage>
</organism>
<evidence type="ECO:0000256" key="1">
    <source>
        <dbReference type="SAM" id="Phobius"/>
    </source>
</evidence>
<keyword evidence="3" id="KW-1185">Reference proteome</keyword>
<dbReference type="EMBL" id="JBEDUW010000032">
    <property type="protein sequence ID" value="KAK9907200.1"/>
    <property type="molecule type" value="Genomic_DNA"/>
</dbReference>
<name>A0AAW1VRT0_RUBAR</name>
<dbReference type="AlphaFoldDB" id="A0AAW1VRT0"/>
<feature type="transmembrane region" description="Helical" evidence="1">
    <location>
        <begin position="72"/>
        <end position="96"/>
    </location>
</feature>
<dbReference type="Proteomes" id="UP001457282">
    <property type="component" value="Unassembled WGS sequence"/>
</dbReference>
<protein>
    <submittedName>
        <fullName evidence="2">Uncharacterized protein</fullName>
    </submittedName>
</protein>
<evidence type="ECO:0000313" key="2">
    <source>
        <dbReference type="EMBL" id="KAK9907200.1"/>
    </source>
</evidence>
<keyword evidence="1" id="KW-1133">Transmembrane helix</keyword>
<accession>A0AAW1VRT0</accession>